<evidence type="ECO:0000313" key="16">
    <source>
        <dbReference type="EMBL" id="KAF6412875.1"/>
    </source>
</evidence>
<keyword evidence="9" id="KW-0393">Immunoglobulin domain</keyword>
<keyword evidence="17" id="KW-1185">Reference proteome</keyword>
<comment type="caution">
    <text evidence="16">The sequence shown here is derived from an EMBL/GenBank/DDBJ whole genome shotgun (WGS) entry which is preliminary data.</text>
</comment>
<feature type="region of interest" description="Disordered" evidence="12">
    <location>
        <begin position="1001"/>
        <end position="1021"/>
    </location>
</feature>
<dbReference type="SUPFAM" id="SSF48726">
    <property type="entry name" value="Immunoglobulin"/>
    <property type="match status" value="7"/>
</dbReference>
<dbReference type="SMART" id="SM00409">
    <property type="entry name" value="IG"/>
    <property type="match status" value="7"/>
</dbReference>
<feature type="domain" description="Ig-like" evidence="15">
    <location>
        <begin position="807"/>
        <end position="924"/>
    </location>
</feature>
<dbReference type="InterPro" id="IPR003599">
    <property type="entry name" value="Ig_sub"/>
</dbReference>
<dbReference type="Proteomes" id="UP000550707">
    <property type="component" value="Unassembled WGS sequence"/>
</dbReference>
<evidence type="ECO:0000256" key="14">
    <source>
        <dbReference type="SAM" id="SignalP"/>
    </source>
</evidence>
<evidence type="ECO:0000313" key="17">
    <source>
        <dbReference type="Proteomes" id="UP000550707"/>
    </source>
</evidence>
<evidence type="ECO:0000256" key="1">
    <source>
        <dbReference type="ARBA" id="ARBA00004479"/>
    </source>
</evidence>
<comment type="subcellular location">
    <subcellularLocation>
        <location evidence="1">Membrane</location>
        <topology evidence="1">Single-pass type I membrane protein</topology>
    </subcellularLocation>
</comment>
<proteinExistence type="predicted"/>
<dbReference type="InParanoid" id="A0A7J8CPW1"/>
<evidence type="ECO:0000256" key="9">
    <source>
        <dbReference type="ARBA" id="ARBA00023319"/>
    </source>
</evidence>
<evidence type="ECO:0000256" key="6">
    <source>
        <dbReference type="ARBA" id="ARBA00023136"/>
    </source>
</evidence>
<evidence type="ECO:0000256" key="3">
    <source>
        <dbReference type="ARBA" id="ARBA00022729"/>
    </source>
</evidence>
<dbReference type="PANTHER" id="PTHR12207">
    <property type="entry name" value="V-SET AND TRANSMEMBRANE DOMAIN-CONTAINING PROTEIN"/>
    <property type="match status" value="1"/>
</dbReference>
<evidence type="ECO:0000256" key="7">
    <source>
        <dbReference type="ARBA" id="ARBA00023157"/>
    </source>
</evidence>
<gene>
    <name evidence="16" type="ORF">HJG59_002416</name>
</gene>
<evidence type="ECO:0000256" key="10">
    <source>
        <dbReference type="ARBA" id="ARBA00067301"/>
    </source>
</evidence>
<keyword evidence="4" id="KW-0677">Repeat</keyword>
<feature type="signal peptide" evidence="14">
    <location>
        <begin position="1"/>
        <end position="20"/>
    </location>
</feature>
<organism evidence="16 17">
    <name type="scientific">Molossus molossus</name>
    <name type="common">Pallas' mastiff bat</name>
    <name type="synonym">Vespertilio molossus</name>
    <dbReference type="NCBI Taxonomy" id="27622"/>
    <lineage>
        <taxon>Eukaryota</taxon>
        <taxon>Metazoa</taxon>
        <taxon>Chordata</taxon>
        <taxon>Craniata</taxon>
        <taxon>Vertebrata</taxon>
        <taxon>Euteleostomi</taxon>
        <taxon>Mammalia</taxon>
        <taxon>Eutheria</taxon>
        <taxon>Laurasiatheria</taxon>
        <taxon>Chiroptera</taxon>
        <taxon>Yangochiroptera</taxon>
        <taxon>Molossidae</taxon>
        <taxon>Molossus</taxon>
    </lineage>
</organism>
<dbReference type="FunFam" id="2.60.40.10:FF:001456">
    <property type="entry name" value="CD101 molecule"/>
    <property type="match status" value="1"/>
</dbReference>
<feature type="domain" description="Ig-like" evidence="15">
    <location>
        <begin position="540"/>
        <end position="650"/>
    </location>
</feature>
<dbReference type="GO" id="GO:0016020">
    <property type="term" value="C:membrane"/>
    <property type="evidence" value="ECO:0007669"/>
    <property type="project" value="UniProtKB-SubCell"/>
</dbReference>
<evidence type="ECO:0000256" key="11">
    <source>
        <dbReference type="ARBA" id="ARBA00080471"/>
    </source>
</evidence>
<dbReference type="PANTHER" id="PTHR12207:SF25">
    <property type="entry name" value="IMMUNOGLOBULIN SUPERFAMILY MEMBER 2"/>
    <property type="match status" value="1"/>
</dbReference>
<dbReference type="InterPro" id="IPR051102">
    <property type="entry name" value="IgSF_V-set/TM_domain"/>
</dbReference>
<dbReference type="CDD" id="cd00099">
    <property type="entry name" value="IgV"/>
    <property type="match status" value="1"/>
</dbReference>
<feature type="domain" description="Ig-like" evidence="15">
    <location>
        <begin position="5"/>
        <end position="139"/>
    </location>
</feature>
<dbReference type="InterPro" id="IPR013783">
    <property type="entry name" value="Ig-like_fold"/>
</dbReference>
<keyword evidence="3 14" id="KW-0732">Signal</keyword>
<dbReference type="FunFam" id="2.60.40.10:FF:000491">
    <property type="entry name" value="Immunoglobulin superfamily, member 3"/>
    <property type="match status" value="1"/>
</dbReference>
<keyword evidence="2 13" id="KW-0812">Transmembrane</keyword>
<sequence length="1021" mass="114101">MARIPRVASFLLFLTKLSIGQREVTVQKGPLFRAEGYPVSIGCNVSGHQGPSEQHFQWSVYLPTAPNQEIQIVSTKDADYSYTKYVQRVQSGDIYVERVQGNSVLLHISKLQVKDSGEYECHTPNTDERYFGSYSAKTTLIVIPDTLFATMSSQTLSKEEGEPLELTCEAAKATAQHTHLSVTWYLMQDGESPATKIISLSKDFMLIPGPSYTERFASGDVRFDKLGASTFRLSIGSLQPSDQGQLFCEATEWIQDPDETWTFITKKQTDQTALRIRPAVRDFKVNITAKSTFTEGNPLELECLVVGSGRNPQFQGVWFFNGIEIAHIDAGGVLGLKKDYKERANQGQLQVSKLSPKAFSLKIFTAGPEDEGAYRCAVAEMARAQAGSWQVLQRKQSLDSQVHLRKPAARSVVVSTQNKQQAVWEGEALTLLCKADGAEGLLSVDWWHVPQGQTQPEFVAGMEQDGIVQLGASYGKPTNHGHTRLEKIDWATFQLELTSTTVADGGTYECRVSERTQNQARGLSWTQKMSVTVKSLASSLQVSLMSRQPQVKLTNTLDLSCIVGASYSDLQVPLTVTWQFQPAGSQVFHLLIRVTHNGTIEWGDFPPQFQKKTKVSQSSFRSQLLIHDATEEEAGVYQCQVEVYDRNSLHVNDAARASATSHPLRIVISLPESKLKVNSSSQVQELSINSNAAVECSILSQTTGNLRLAIIWYFSSISSNASWLRILEMDQTNIVKYGDGFYTPRRKQKFHTEKVSPKVFQLHILSVEDSDRGKYRCAVQEWLSSANGAEYKLGEETSGVTELKLRPTGSKVRVSKGHWTENATEHGEVAIPCSLESSGGSASLFSVMWYWTREHSGNKLLVHLQHDGLLEYGEERLRGHLHCYRSSATGFVLKLQRVEMEDAGKYWCRVAEWQLHGTPSKWVSHASDESQRMVLTVLPSEPTFPSRICSSASLIYFLFICPFVVLILLVLILCLYWKARKSSALRLPSQREKTLWVDLKGAGDKPISRREEEEGEDKEDL</sequence>
<dbReference type="FunFam" id="2.60.40.10:FF:001440">
    <property type="entry name" value="CD101 molecule"/>
    <property type="match status" value="1"/>
</dbReference>
<name>A0A7J8CPW1_MOLMO</name>
<feature type="chain" id="PRO_5029504190" description="Immunoglobulin superfamily member 2" evidence="14">
    <location>
        <begin position="21"/>
        <end position="1021"/>
    </location>
</feature>
<dbReference type="SMART" id="SM00406">
    <property type="entry name" value="IGv"/>
    <property type="match status" value="5"/>
</dbReference>
<keyword evidence="7" id="KW-1015">Disulfide bond</keyword>
<dbReference type="EMBL" id="JACASF010000020">
    <property type="protein sequence ID" value="KAF6412875.1"/>
    <property type="molecule type" value="Genomic_DNA"/>
</dbReference>
<dbReference type="FunCoup" id="A0A7J8CPW1">
    <property type="interactions" value="82"/>
</dbReference>
<evidence type="ECO:0000256" key="8">
    <source>
        <dbReference type="ARBA" id="ARBA00023180"/>
    </source>
</evidence>
<dbReference type="Gene3D" id="2.60.40.10">
    <property type="entry name" value="Immunoglobulins"/>
    <property type="match status" value="7"/>
</dbReference>
<dbReference type="InterPro" id="IPR036179">
    <property type="entry name" value="Ig-like_dom_sf"/>
</dbReference>
<evidence type="ECO:0000256" key="2">
    <source>
        <dbReference type="ARBA" id="ARBA00022692"/>
    </source>
</evidence>
<dbReference type="FunFam" id="2.60.40.10:FF:000191">
    <property type="entry name" value="Immunoglobulin superfamily member 3"/>
    <property type="match status" value="1"/>
</dbReference>
<keyword evidence="8" id="KW-0325">Glycoprotein</keyword>
<feature type="domain" description="Ig-like" evidence="15">
    <location>
        <begin position="671"/>
        <end position="794"/>
    </location>
</feature>
<dbReference type="FunFam" id="2.60.40.10:FF:001481">
    <property type="entry name" value="CD101 molecule"/>
    <property type="match status" value="1"/>
</dbReference>
<evidence type="ECO:0000256" key="12">
    <source>
        <dbReference type="SAM" id="MobiDB-lite"/>
    </source>
</evidence>
<feature type="domain" description="Ig-like" evidence="15">
    <location>
        <begin position="278"/>
        <end position="378"/>
    </location>
</feature>
<evidence type="ECO:0000256" key="4">
    <source>
        <dbReference type="ARBA" id="ARBA00022737"/>
    </source>
</evidence>
<dbReference type="FunFam" id="2.60.40.10:FF:001387">
    <property type="entry name" value="CD101 molecule"/>
    <property type="match status" value="1"/>
</dbReference>
<feature type="compositionally biased region" description="Basic and acidic residues" evidence="12">
    <location>
        <begin position="1001"/>
        <end position="1012"/>
    </location>
</feature>
<keyword evidence="6 13" id="KW-0472">Membrane</keyword>
<evidence type="ECO:0000256" key="5">
    <source>
        <dbReference type="ARBA" id="ARBA00022989"/>
    </source>
</evidence>
<reference evidence="16 17" key="1">
    <citation type="journal article" date="2020" name="Nature">
        <title>Six reference-quality genomes reveal evolution of bat adaptations.</title>
        <authorList>
            <person name="Jebb D."/>
            <person name="Huang Z."/>
            <person name="Pippel M."/>
            <person name="Hughes G.M."/>
            <person name="Lavrichenko K."/>
            <person name="Devanna P."/>
            <person name="Winkler S."/>
            <person name="Jermiin L.S."/>
            <person name="Skirmuntt E.C."/>
            <person name="Katzourakis A."/>
            <person name="Burkitt-Gray L."/>
            <person name="Ray D.A."/>
            <person name="Sullivan K.A.M."/>
            <person name="Roscito J.G."/>
            <person name="Kirilenko B.M."/>
            <person name="Davalos L.M."/>
            <person name="Corthals A.P."/>
            <person name="Power M.L."/>
            <person name="Jones G."/>
            <person name="Ransome R.D."/>
            <person name="Dechmann D.K.N."/>
            <person name="Locatelli A.G."/>
            <person name="Puechmaille S.J."/>
            <person name="Fedrigo O."/>
            <person name="Jarvis E.D."/>
            <person name="Hiller M."/>
            <person name="Vernes S.C."/>
            <person name="Myers E.W."/>
            <person name="Teeling E.C."/>
        </authorList>
    </citation>
    <scope>NUCLEOTIDE SEQUENCE [LARGE SCALE GENOMIC DNA]</scope>
    <source>
        <strain evidence="16">MMolMol1</strain>
        <tissue evidence="16">Muscle</tissue>
    </source>
</reference>
<dbReference type="AlphaFoldDB" id="A0A7J8CPW1"/>
<evidence type="ECO:0000256" key="13">
    <source>
        <dbReference type="SAM" id="Phobius"/>
    </source>
</evidence>
<feature type="domain" description="Ig-like" evidence="15">
    <location>
        <begin position="144"/>
        <end position="265"/>
    </location>
</feature>
<protein>
    <recommendedName>
        <fullName evidence="10">Immunoglobulin superfamily member 2</fullName>
    </recommendedName>
    <alternativeName>
        <fullName evidence="11">Glu-Trp-Ile EWI motif-containing protein 101</fullName>
    </alternativeName>
</protein>
<keyword evidence="5 13" id="KW-1133">Transmembrane helix</keyword>
<accession>A0A7J8CPW1</accession>
<dbReference type="InterPro" id="IPR007110">
    <property type="entry name" value="Ig-like_dom"/>
</dbReference>
<feature type="domain" description="Ig-like" evidence="15">
    <location>
        <begin position="407"/>
        <end position="524"/>
    </location>
</feature>
<feature type="transmembrane region" description="Helical" evidence="13">
    <location>
        <begin position="954"/>
        <end position="977"/>
    </location>
</feature>
<dbReference type="FunFam" id="2.60.40.10:FF:001961">
    <property type="entry name" value="CD101 molecule"/>
    <property type="match status" value="1"/>
</dbReference>
<evidence type="ECO:0000259" key="15">
    <source>
        <dbReference type="PROSITE" id="PS50835"/>
    </source>
</evidence>
<dbReference type="InterPro" id="IPR013106">
    <property type="entry name" value="Ig_V-set"/>
</dbReference>
<dbReference type="Pfam" id="PF07686">
    <property type="entry name" value="V-set"/>
    <property type="match status" value="5"/>
</dbReference>
<dbReference type="OrthoDB" id="9890427at2759"/>
<dbReference type="PROSITE" id="PS50835">
    <property type="entry name" value="IG_LIKE"/>
    <property type="match status" value="7"/>
</dbReference>